<evidence type="ECO:0000313" key="3">
    <source>
        <dbReference type="Proteomes" id="UP000266005"/>
    </source>
</evidence>
<comment type="caution">
    <text evidence="2">The sequence shown here is derived from an EMBL/GenBank/DDBJ whole genome shotgun (WGS) entry which is preliminary data.</text>
</comment>
<evidence type="ECO:0000313" key="2">
    <source>
        <dbReference type="EMBL" id="RIJ33542.1"/>
    </source>
</evidence>
<name>A0A399RUK8_9BACT</name>
<sequence>MNVEYNEDERIKALKRYDILDTPEDGSWDRLTRLAAKVFNMPIAVVSLVDTDRIWFKSHYGLDVREIGTDPGLCTTAILSDDIYIVENAIEDPRTLTNPLVVSEFGLRFYAAVPLKTIDGFNIGTFAIIDNKQRYLTESQQETLKELAGIAMDEIELRLAARKSAKEVNQLLEATRSHLQDTVIEIAGIPITERKEGISKIAEASREIVSHINDHLHSQKQQYL</sequence>
<dbReference type="InterPro" id="IPR003018">
    <property type="entry name" value="GAF"/>
</dbReference>
<evidence type="ECO:0000259" key="1">
    <source>
        <dbReference type="SMART" id="SM00065"/>
    </source>
</evidence>
<accession>A0A399RUK8</accession>
<dbReference type="AlphaFoldDB" id="A0A399RUK8"/>
<dbReference type="SUPFAM" id="SSF55781">
    <property type="entry name" value="GAF domain-like"/>
    <property type="match status" value="1"/>
</dbReference>
<dbReference type="EMBL" id="QWGE01000007">
    <property type="protein sequence ID" value="RIJ33542.1"/>
    <property type="molecule type" value="Genomic_DNA"/>
</dbReference>
<gene>
    <name evidence="2" type="ORF">D1627_18190</name>
</gene>
<feature type="domain" description="GAF" evidence="1">
    <location>
        <begin position="23"/>
        <end position="165"/>
    </location>
</feature>
<dbReference type="Pfam" id="PF01590">
    <property type="entry name" value="GAF"/>
    <property type="match status" value="1"/>
</dbReference>
<dbReference type="InterPro" id="IPR029016">
    <property type="entry name" value="GAF-like_dom_sf"/>
</dbReference>
<dbReference type="PANTHER" id="PTHR43102">
    <property type="entry name" value="SLR1143 PROTEIN"/>
    <property type="match status" value="1"/>
</dbReference>
<dbReference type="OrthoDB" id="9811889at2"/>
<protein>
    <submittedName>
        <fullName evidence="2">GAF domain-containing protein</fullName>
    </submittedName>
</protein>
<dbReference type="PANTHER" id="PTHR43102:SF2">
    <property type="entry name" value="GAF DOMAIN-CONTAINING PROTEIN"/>
    <property type="match status" value="1"/>
</dbReference>
<reference evidence="3" key="1">
    <citation type="submission" date="2018-08" db="EMBL/GenBank/DDBJ databases">
        <title>Mucilaginibacter sp. MYSH2.</title>
        <authorList>
            <person name="Seo T."/>
        </authorList>
    </citation>
    <scope>NUCLEOTIDE SEQUENCE [LARGE SCALE GENOMIC DNA]</scope>
    <source>
        <strain evidence="3">KIRAN</strain>
    </source>
</reference>
<dbReference type="Proteomes" id="UP000266005">
    <property type="component" value="Unassembled WGS sequence"/>
</dbReference>
<dbReference type="RefSeq" id="WP_119433704.1">
    <property type="nucleotide sequence ID" value="NZ_QWGE01000007.1"/>
</dbReference>
<organism evidence="2 3">
    <name type="scientific">Pontibacter oryzae</name>
    <dbReference type="NCBI Taxonomy" id="2304593"/>
    <lineage>
        <taxon>Bacteria</taxon>
        <taxon>Pseudomonadati</taxon>
        <taxon>Bacteroidota</taxon>
        <taxon>Cytophagia</taxon>
        <taxon>Cytophagales</taxon>
        <taxon>Hymenobacteraceae</taxon>
        <taxon>Pontibacter</taxon>
    </lineage>
</organism>
<keyword evidence="3" id="KW-1185">Reference proteome</keyword>
<dbReference type="Gene3D" id="3.30.450.40">
    <property type="match status" value="1"/>
</dbReference>
<dbReference type="SMART" id="SM00065">
    <property type="entry name" value="GAF"/>
    <property type="match status" value="1"/>
</dbReference>
<proteinExistence type="predicted"/>